<dbReference type="EMBL" id="CM001402">
    <property type="protein sequence ID" value="EHO40092.1"/>
    <property type="molecule type" value="Genomic_DNA"/>
</dbReference>
<evidence type="ECO:0000256" key="2">
    <source>
        <dbReference type="ARBA" id="ARBA00022771"/>
    </source>
</evidence>
<dbReference type="PANTHER" id="PTHR33823:SF2">
    <property type="entry name" value="RNA POLYMERASE-BINDING TRANSCRIPTION FACTOR DKSA"/>
    <property type="match status" value="1"/>
</dbReference>
<feature type="zinc finger region" description="dksA C4-type" evidence="4">
    <location>
        <begin position="89"/>
        <end position="113"/>
    </location>
</feature>
<dbReference type="Gene3D" id="1.20.120.910">
    <property type="entry name" value="DksA, coiled-coil domain"/>
    <property type="match status" value="1"/>
</dbReference>
<evidence type="ECO:0000313" key="7">
    <source>
        <dbReference type="EMBL" id="EHO40092.1"/>
    </source>
</evidence>
<dbReference type="AlphaFoldDB" id="H1XQZ8"/>
<dbReference type="Pfam" id="PF01258">
    <property type="entry name" value="zf-dskA_traR"/>
    <property type="match status" value="1"/>
</dbReference>
<dbReference type="PANTHER" id="PTHR33823">
    <property type="entry name" value="RNA POLYMERASE-BINDING TRANSCRIPTION FACTOR DKSA-RELATED"/>
    <property type="match status" value="1"/>
</dbReference>
<keyword evidence="3" id="KW-0862">Zinc</keyword>
<evidence type="ECO:0000256" key="3">
    <source>
        <dbReference type="ARBA" id="ARBA00022833"/>
    </source>
</evidence>
<dbReference type="KEGG" id="caby:Cabys_3262"/>
<dbReference type="RefSeq" id="WP_006927012.1">
    <property type="nucleotide sequence ID" value="NZ_CM001402.1"/>
</dbReference>
<gene>
    <name evidence="6" type="ORF">Cabys_3262</name>
    <name evidence="7" type="ORF">Calab_0447</name>
</gene>
<protein>
    <submittedName>
        <fullName evidence="6">RNA polymerase-binding protein DksA</fullName>
    </submittedName>
    <submittedName>
        <fullName evidence="7">Transcriptional regulator, TraR/DksA family</fullName>
    </submittedName>
</protein>
<dbReference type="InParanoid" id="H1XQZ8"/>
<organism evidence="7 8">
    <name type="scientific">Caldithrix abyssi DSM 13497</name>
    <dbReference type="NCBI Taxonomy" id="880073"/>
    <lineage>
        <taxon>Bacteria</taxon>
        <taxon>Pseudomonadati</taxon>
        <taxon>Calditrichota</taxon>
        <taxon>Calditrichia</taxon>
        <taxon>Calditrichales</taxon>
        <taxon>Calditrichaceae</taxon>
        <taxon>Caldithrix</taxon>
    </lineage>
</organism>
<dbReference type="SUPFAM" id="SSF109635">
    <property type="entry name" value="DnaK suppressor protein DksA, alpha-hairpin domain"/>
    <property type="match status" value="1"/>
</dbReference>
<dbReference type="InterPro" id="IPR000962">
    <property type="entry name" value="Znf_DskA_TraR"/>
</dbReference>
<dbReference type="FunCoup" id="H1XQZ8">
    <property type="interactions" value="292"/>
</dbReference>
<keyword evidence="2" id="KW-0863">Zinc-finger</keyword>
<dbReference type="Proteomes" id="UP000183868">
    <property type="component" value="Chromosome"/>
</dbReference>
<evidence type="ECO:0000313" key="9">
    <source>
        <dbReference type="Proteomes" id="UP000183868"/>
    </source>
</evidence>
<dbReference type="PROSITE" id="PS51128">
    <property type="entry name" value="ZF_DKSA_2"/>
    <property type="match status" value="1"/>
</dbReference>
<dbReference type="STRING" id="880073.Cabys_3262"/>
<keyword evidence="1" id="KW-0479">Metal-binding</keyword>
<evidence type="ECO:0000256" key="4">
    <source>
        <dbReference type="PROSITE-ProRule" id="PRU00510"/>
    </source>
</evidence>
<feature type="domain" description="Zinc finger DksA/TraR C4-type" evidence="5">
    <location>
        <begin position="84"/>
        <end position="118"/>
    </location>
</feature>
<dbReference type="SUPFAM" id="SSF57716">
    <property type="entry name" value="Glucocorticoid receptor-like (DNA-binding domain)"/>
    <property type="match status" value="1"/>
</dbReference>
<dbReference type="HOGENOM" id="CLU_043144_3_1_0"/>
<reference evidence="6 9" key="2">
    <citation type="submission" date="2016-11" db="EMBL/GenBank/DDBJ databases">
        <title>Genomic analysis of Caldithrix abyssi and proposal of a novel bacterial phylum Caldithrichaeota.</title>
        <authorList>
            <person name="Kublanov I."/>
            <person name="Sigalova O."/>
            <person name="Gavrilov S."/>
            <person name="Lebedinsky A."/>
            <person name="Ivanova N."/>
            <person name="Daum C."/>
            <person name="Reddy T."/>
            <person name="Klenk H.P."/>
            <person name="Goker M."/>
            <person name="Reva O."/>
            <person name="Miroshnichenko M."/>
            <person name="Kyprides N."/>
            <person name="Woyke T."/>
            <person name="Gelfand M."/>
        </authorList>
    </citation>
    <scope>NUCLEOTIDE SEQUENCE [LARGE SCALE GENOMIC DNA]</scope>
    <source>
        <strain evidence="6 9">LF13</strain>
    </source>
</reference>
<name>H1XQZ8_CALAY</name>
<dbReference type="InterPro" id="IPR037187">
    <property type="entry name" value="DnaK_N"/>
</dbReference>
<dbReference type="PaxDb" id="880073-Calab_0447"/>
<evidence type="ECO:0000259" key="5">
    <source>
        <dbReference type="Pfam" id="PF01258"/>
    </source>
</evidence>
<sequence length="122" mass="14554">MDAKKLQEFKEILLKKRKETLEERERYGEILQDTNSEEDYGKTAYKYTEFGTDTMNREQSYMFLARMDKFLNQIDQALERIENGTYGVCRVCGQEIDEKRLRAVPTTRICFDCKQKESRAVR</sequence>
<proteinExistence type="predicted"/>
<dbReference type="Proteomes" id="UP000004671">
    <property type="component" value="Chromosome"/>
</dbReference>
<dbReference type="GO" id="GO:0008270">
    <property type="term" value="F:zinc ion binding"/>
    <property type="evidence" value="ECO:0007669"/>
    <property type="project" value="UniProtKB-KW"/>
</dbReference>
<dbReference type="OrthoDB" id="9811543at2"/>
<evidence type="ECO:0000256" key="1">
    <source>
        <dbReference type="ARBA" id="ARBA00022723"/>
    </source>
</evidence>
<dbReference type="eggNOG" id="COG1734">
    <property type="taxonomic scope" value="Bacteria"/>
</dbReference>
<keyword evidence="8" id="KW-1185">Reference proteome</keyword>
<evidence type="ECO:0000313" key="8">
    <source>
        <dbReference type="Proteomes" id="UP000004671"/>
    </source>
</evidence>
<accession>H1XQZ8</accession>
<dbReference type="EMBL" id="CP018099">
    <property type="protein sequence ID" value="APF20010.1"/>
    <property type="molecule type" value="Genomic_DNA"/>
</dbReference>
<reference evidence="7 8" key="1">
    <citation type="submission" date="2011-09" db="EMBL/GenBank/DDBJ databases">
        <title>The permanent draft genome of Caldithrix abyssi DSM 13497.</title>
        <authorList>
            <consortium name="US DOE Joint Genome Institute (JGI-PGF)"/>
            <person name="Lucas S."/>
            <person name="Han J."/>
            <person name="Lapidus A."/>
            <person name="Bruce D."/>
            <person name="Goodwin L."/>
            <person name="Pitluck S."/>
            <person name="Peters L."/>
            <person name="Kyrpides N."/>
            <person name="Mavromatis K."/>
            <person name="Ivanova N."/>
            <person name="Mikhailova N."/>
            <person name="Chertkov O."/>
            <person name="Detter J.C."/>
            <person name="Tapia R."/>
            <person name="Han C."/>
            <person name="Land M."/>
            <person name="Hauser L."/>
            <person name="Markowitz V."/>
            <person name="Cheng J.-F."/>
            <person name="Hugenholtz P."/>
            <person name="Woyke T."/>
            <person name="Wu D."/>
            <person name="Spring S."/>
            <person name="Brambilla E."/>
            <person name="Klenk H.-P."/>
            <person name="Eisen J.A."/>
        </authorList>
    </citation>
    <scope>NUCLEOTIDE SEQUENCE [LARGE SCALE GENOMIC DNA]</scope>
    <source>
        <strain evidence="7 8">DSM 13497</strain>
    </source>
</reference>
<evidence type="ECO:0000313" key="6">
    <source>
        <dbReference type="EMBL" id="APF20010.1"/>
    </source>
</evidence>